<sequence length="138" mass="15299">MSATIRFGTPSEINTKEPNSVKLSIKWEGSYRITEIVGKGGYRLQALDGRDIPRSWNAGILALRWRLIKDARTLRRVKASTDFPSSSSSAIFFFVTPSSALWASTSLLPLDPSWMLDLRPPSALPGTPLSHVWQPQDG</sequence>
<reference evidence="2" key="1">
    <citation type="journal article" date="2022" name="Mol. Ecol. Resour.">
        <title>The genomes of chicory, endive, great burdock and yacon provide insights into Asteraceae palaeo-polyploidization history and plant inulin production.</title>
        <authorList>
            <person name="Fan W."/>
            <person name="Wang S."/>
            <person name="Wang H."/>
            <person name="Wang A."/>
            <person name="Jiang F."/>
            <person name="Liu H."/>
            <person name="Zhao H."/>
            <person name="Xu D."/>
            <person name="Zhang Y."/>
        </authorList>
    </citation>
    <scope>NUCLEOTIDE SEQUENCE [LARGE SCALE GENOMIC DNA]</scope>
    <source>
        <strain evidence="2">cv. Niubang</strain>
    </source>
</reference>
<dbReference type="Proteomes" id="UP001055879">
    <property type="component" value="Linkage Group LG01"/>
</dbReference>
<keyword evidence="2" id="KW-1185">Reference proteome</keyword>
<dbReference type="EMBL" id="CM042047">
    <property type="protein sequence ID" value="KAI3770603.1"/>
    <property type="molecule type" value="Genomic_DNA"/>
</dbReference>
<organism evidence="1 2">
    <name type="scientific">Arctium lappa</name>
    <name type="common">Greater burdock</name>
    <name type="synonym">Lappa major</name>
    <dbReference type="NCBI Taxonomy" id="4217"/>
    <lineage>
        <taxon>Eukaryota</taxon>
        <taxon>Viridiplantae</taxon>
        <taxon>Streptophyta</taxon>
        <taxon>Embryophyta</taxon>
        <taxon>Tracheophyta</taxon>
        <taxon>Spermatophyta</taxon>
        <taxon>Magnoliopsida</taxon>
        <taxon>eudicotyledons</taxon>
        <taxon>Gunneridae</taxon>
        <taxon>Pentapetalae</taxon>
        <taxon>asterids</taxon>
        <taxon>campanulids</taxon>
        <taxon>Asterales</taxon>
        <taxon>Asteraceae</taxon>
        <taxon>Carduoideae</taxon>
        <taxon>Cardueae</taxon>
        <taxon>Arctiinae</taxon>
        <taxon>Arctium</taxon>
    </lineage>
</organism>
<gene>
    <name evidence="1" type="ORF">L6452_01743</name>
</gene>
<protein>
    <submittedName>
        <fullName evidence="1">Uncharacterized protein</fullName>
    </submittedName>
</protein>
<accession>A0ACB9FGY5</accession>
<proteinExistence type="predicted"/>
<comment type="caution">
    <text evidence="1">The sequence shown here is derived from an EMBL/GenBank/DDBJ whole genome shotgun (WGS) entry which is preliminary data.</text>
</comment>
<name>A0ACB9FGY5_ARCLA</name>
<evidence type="ECO:0000313" key="2">
    <source>
        <dbReference type="Proteomes" id="UP001055879"/>
    </source>
</evidence>
<evidence type="ECO:0000313" key="1">
    <source>
        <dbReference type="EMBL" id="KAI3770603.1"/>
    </source>
</evidence>
<reference evidence="1 2" key="2">
    <citation type="journal article" date="2022" name="Mol. Ecol. Resour.">
        <title>The genomes of chicory, endive, great burdock and yacon provide insights into Asteraceae paleo-polyploidization history and plant inulin production.</title>
        <authorList>
            <person name="Fan W."/>
            <person name="Wang S."/>
            <person name="Wang H."/>
            <person name="Wang A."/>
            <person name="Jiang F."/>
            <person name="Liu H."/>
            <person name="Zhao H."/>
            <person name="Xu D."/>
            <person name="Zhang Y."/>
        </authorList>
    </citation>
    <scope>NUCLEOTIDE SEQUENCE [LARGE SCALE GENOMIC DNA]</scope>
    <source>
        <strain evidence="2">cv. Niubang</strain>
    </source>
</reference>